<keyword evidence="3" id="KW-1185">Reference proteome</keyword>
<gene>
    <name evidence="2" type="ORF">SAMN05421640_0456</name>
</gene>
<feature type="transmembrane region" description="Helical" evidence="1">
    <location>
        <begin position="12"/>
        <end position="32"/>
    </location>
</feature>
<name>A0A239F330_EKHLU</name>
<evidence type="ECO:0000313" key="2">
    <source>
        <dbReference type="EMBL" id="SNS51101.1"/>
    </source>
</evidence>
<dbReference type="Proteomes" id="UP000198393">
    <property type="component" value="Unassembled WGS sequence"/>
</dbReference>
<dbReference type="OrthoDB" id="948894at2"/>
<dbReference type="RefSeq" id="WP_089355222.1">
    <property type="nucleotide sequence ID" value="NZ_FZPD01000001.1"/>
</dbReference>
<evidence type="ECO:0000313" key="3">
    <source>
        <dbReference type="Proteomes" id="UP000198393"/>
    </source>
</evidence>
<organism evidence="2 3">
    <name type="scientific">Ekhidna lutea</name>
    <dbReference type="NCBI Taxonomy" id="447679"/>
    <lineage>
        <taxon>Bacteria</taxon>
        <taxon>Pseudomonadati</taxon>
        <taxon>Bacteroidota</taxon>
        <taxon>Cytophagia</taxon>
        <taxon>Cytophagales</taxon>
        <taxon>Reichenbachiellaceae</taxon>
        <taxon>Ekhidna</taxon>
    </lineage>
</organism>
<protein>
    <submittedName>
        <fullName evidence="2">Uncharacterized protein</fullName>
    </submittedName>
</protein>
<keyword evidence="1" id="KW-0472">Membrane</keyword>
<dbReference type="AlphaFoldDB" id="A0A239F330"/>
<reference evidence="2 3" key="1">
    <citation type="submission" date="2017-06" db="EMBL/GenBank/DDBJ databases">
        <authorList>
            <person name="Kim H.J."/>
            <person name="Triplett B.A."/>
        </authorList>
    </citation>
    <scope>NUCLEOTIDE SEQUENCE [LARGE SCALE GENOMIC DNA]</scope>
    <source>
        <strain evidence="2 3">DSM 19307</strain>
    </source>
</reference>
<keyword evidence="1" id="KW-0812">Transmembrane</keyword>
<accession>A0A239F330</accession>
<dbReference type="EMBL" id="FZPD01000001">
    <property type="protein sequence ID" value="SNS51101.1"/>
    <property type="molecule type" value="Genomic_DNA"/>
</dbReference>
<keyword evidence="1" id="KW-1133">Transmembrane helix</keyword>
<proteinExistence type="predicted"/>
<sequence length="242" mass="28430">MKRIFITLKEKWPEYILEILVITIGILGAFMLNTWNENRKLQNTAEVHKQVLIQDMKADLVDLKELNDQMEANINSCIRLFRQFKTLEPIDSNTSNYIVSLILEYNFSPNKTGFNALDNSGGLTLFENELQQKIREYYSLTEKIIARENISNNFIRDKYEPLIFDKYAYLWSQSNTFSFSSEQYRDDPRPIPTLDTESLLSDRPLEVLIIARQYQSDTQKSLYQSGIESINQMLEQLEQDKL</sequence>
<evidence type="ECO:0000256" key="1">
    <source>
        <dbReference type="SAM" id="Phobius"/>
    </source>
</evidence>